<evidence type="ECO:0000313" key="4">
    <source>
        <dbReference type="Proteomes" id="UP000027361"/>
    </source>
</evidence>
<name>A0A066W498_TILAU</name>
<reference evidence="3 4" key="1">
    <citation type="submission" date="2014-05" db="EMBL/GenBank/DDBJ databases">
        <title>Draft genome sequence of a rare smut relative, Tilletiaria anomala UBC 951.</title>
        <authorList>
            <consortium name="DOE Joint Genome Institute"/>
            <person name="Toome M."/>
            <person name="Kuo A."/>
            <person name="Henrissat B."/>
            <person name="Lipzen A."/>
            <person name="Tritt A."/>
            <person name="Yoshinaga Y."/>
            <person name="Zane M."/>
            <person name="Barry K."/>
            <person name="Grigoriev I.V."/>
            <person name="Spatafora J.W."/>
            <person name="Aimea M.C."/>
        </authorList>
    </citation>
    <scope>NUCLEOTIDE SEQUENCE [LARGE SCALE GENOMIC DNA]</scope>
    <source>
        <strain evidence="3 4">UBC 951</strain>
    </source>
</reference>
<organism evidence="3 4">
    <name type="scientific">Tilletiaria anomala (strain ATCC 24038 / CBS 436.72 / UBC 951)</name>
    <dbReference type="NCBI Taxonomy" id="1037660"/>
    <lineage>
        <taxon>Eukaryota</taxon>
        <taxon>Fungi</taxon>
        <taxon>Dikarya</taxon>
        <taxon>Basidiomycota</taxon>
        <taxon>Ustilaginomycotina</taxon>
        <taxon>Exobasidiomycetes</taxon>
        <taxon>Georgefischeriales</taxon>
        <taxon>Tilletiariaceae</taxon>
        <taxon>Tilletiaria</taxon>
    </lineage>
</organism>
<evidence type="ECO:0000256" key="1">
    <source>
        <dbReference type="SAM" id="MobiDB-lite"/>
    </source>
</evidence>
<dbReference type="AlphaFoldDB" id="A0A066W498"/>
<evidence type="ECO:0000313" key="3">
    <source>
        <dbReference type="EMBL" id="KDN47338.1"/>
    </source>
</evidence>
<dbReference type="HOGENOM" id="CLU_564981_0_0_1"/>
<feature type="region of interest" description="Disordered" evidence="1">
    <location>
        <begin position="321"/>
        <end position="446"/>
    </location>
</feature>
<dbReference type="PANTHER" id="PTHR16161:SF0">
    <property type="entry name" value="TRANSCRIPTIONAL PROTEIN SWT1"/>
    <property type="match status" value="1"/>
</dbReference>
<feature type="region of interest" description="Disordered" evidence="1">
    <location>
        <begin position="1"/>
        <end position="32"/>
    </location>
</feature>
<dbReference type="GO" id="GO:0005634">
    <property type="term" value="C:nucleus"/>
    <property type="evidence" value="ECO:0007669"/>
    <property type="project" value="TreeGrafter"/>
</dbReference>
<feature type="domain" description="PIN" evidence="2">
    <location>
        <begin position="126"/>
        <end position="287"/>
    </location>
</feature>
<dbReference type="GeneID" id="25266472"/>
<dbReference type="InterPro" id="IPR052626">
    <property type="entry name" value="SWT1_Regulator"/>
</dbReference>
<gene>
    <name evidence="3" type="ORF">K437DRAFT_273691</name>
</gene>
<dbReference type="InterPro" id="IPR029060">
    <property type="entry name" value="PIN-like_dom_sf"/>
</dbReference>
<dbReference type="SUPFAM" id="SSF88723">
    <property type="entry name" value="PIN domain-like"/>
    <property type="match status" value="1"/>
</dbReference>
<keyword evidence="4" id="KW-1185">Reference proteome</keyword>
<dbReference type="Proteomes" id="UP000027361">
    <property type="component" value="Unassembled WGS sequence"/>
</dbReference>
<dbReference type="GO" id="GO:0004540">
    <property type="term" value="F:RNA nuclease activity"/>
    <property type="evidence" value="ECO:0007669"/>
    <property type="project" value="UniProtKB-ARBA"/>
</dbReference>
<dbReference type="InterPro" id="IPR002716">
    <property type="entry name" value="PIN_dom"/>
</dbReference>
<accession>A0A066W498</accession>
<sequence length="446" mass="48881">MGGTYADYWNEKQQLDTKNDSSPSSSRNGPVRLTISRGDYVYDVNTNELRYEEKWEEEELMESEDLADGRQFKGLTLDLLDGPGPRRKSTGIVNADASESLGAHDVSQHISGFKKLGDRGGFSLMLLDTNVLISHQGFLKHVFSLLLNNNIQYLTSQSETISPFAMIIPKVVLRELDGLKKGGRRRDGDFGGVERSAQEANVWILQALRAQKQWNISGVRLPEALWALHVQTQEHLSRHNSKAGSNDEQIVQLGKQLQNETGAVTILCSNDVNARLVAEAEGLATLELRSILEPIGTNDDKELAELAKDVLKQWCAQHQQHASHDTDLSSTMDEDVDMDNSASTSIAHTGSAPLTSPSTGPASSTPTVSVLASSPNSPSSRWALRGSDANTVMTDGQQEREGWMWHSASDPTGPSERQAEHGAADASGAELNPIVDLPPPRVRRRW</sequence>
<dbReference type="Pfam" id="PF13638">
    <property type="entry name" value="PIN_4"/>
    <property type="match status" value="1"/>
</dbReference>
<feature type="compositionally biased region" description="Low complexity" evidence="1">
    <location>
        <begin position="349"/>
        <end position="380"/>
    </location>
</feature>
<feature type="compositionally biased region" description="Basic and acidic residues" evidence="1">
    <location>
        <begin position="9"/>
        <end position="19"/>
    </location>
</feature>
<dbReference type="OMA" id="EANVWIL"/>
<dbReference type="EMBL" id="JMSN01000030">
    <property type="protein sequence ID" value="KDN47338.1"/>
    <property type="molecule type" value="Genomic_DNA"/>
</dbReference>
<evidence type="ECO:0000259" key="2">
    <source>
        <dbReference type="Pfam" id="PF13638"/>
    </source>
</evidence>
<comment type="caution">
    <text evidence="3">The sequence shown here is derived from an EMBL/GenBank/DDBJ whole genome shotgun (WGS) entry which is preliminary data.</text>
</comment>
<dbReference type="PANTHER" id="PTHR16161">
    <property type="entry name" value="TRANSCRIPTIONAL PROTEIN SWT1"/>
    <property type="match status" value="1"/>
</dbReference>
<dbReference type="OrthoDB" id="2017974at2759"/>
<proteinExistence type="predicted"/>
<dbReference type="InParanoid" id="A0A066W498"/>
<dbReference type="RefSeq" id="XP_013243827.1">
    <property type="nucleotide sequence ID" value="XM_013388373.1"/>
</dbReference>
<dbReference type="Gene3D" id="3.40.50.1010">
    <property type="entry name" value="5'-nuclease"/>
    <property type="match status" value="1"/>
</dbReference>
<protein>
    <recommendedName>
        <fullName evidence="2">PIN domain-containing protein</fullName>
    </recommendedName>
</protein>